<name>A0ABU0ELG9_9PSEU</name>
<feature type="compositionally biased region" description="Polar residues" evidence="1">
    <location>
        <begin position="23"/>
        <end position="35"/>
    </location>
</feature>
<accession>A0ABU0ELG9</accession>
<dbReference type="Proteomes" id="UP001229651">
    <property type="component" value="Unassembled WGS sequence"/>
</dbReference>
<dbReference type="EMBL" id="JAUSUT010000001">
    <property type="protein sequence ID" value="MDQ0376122.1"/>
    <property type="molecule type" value="Genomic_DNA"/>
</dbReference>
<sequence length="49" mass="5410">MERKAQPDDAREDLPGAEDASQDEQQVQRGEQGTSAGDPHDDFDPQQGR</sequence>
<comment type="caution">
    <text evidence="2">The sequence shown here is derived from an EMBL/GenBank/DDBJ whole genome shotgun (WGS) entry which is preliminary data.</text>
</comment>
<organism evidence="2 3">
    <name type="scientific">Amycolatopsis thermophila</name>
    <dbReference type="NCBI Taxonomy" id="206084"/>
    <lineage>
        <taxon>Bacteria</taxon>
        <taxon>Bacillati</taxon>
        <taxon>Actinomycetota</taxon>
        <taxon>Actinomycetes</taxon>
        <taxon>Pseudonocardiales</taxon>
        <taxon>Pseudonocardiaceae</taxon>
        <taxon>Amycolatopsis</taxon>
    </lineage>
</organism>
<keyword evidence="3" id="KW-1185">Reference proteome</keyword>
<evidence type="ECO:0000256" key="1">
    <source>
        <dbReference type="SAM" id="MobiDB-lite"/>
    </source>
</evidence>
<evidence type="ECO:0000313" key="2">
    <source>
        <dbReference type="EMBL" id="MDQ0376122.1"/>
    </source>
</evidence>
<evidence type="ECO:0000313" key="3">
    <source>
        <dbReference type="Proteomes" id="UP001229651"/>
    </source>
</evidence>
<protein>
    <submittedName>
        <fullName evidence="2">Uncharacterized protein</fullName>
    </submittedName>
</protein>
<dbReference type="RefSeq" id="WP_306987816.1">
    <property type="nucleotide sequence ID" value="NZ_JAUSUT010000001.1"/>
</dbReference>
<feature type="region of interest" description="Disordered" evidence="1">
    <location>
        <begin position="1"/>
        <end position="49"/>
    </location>
</feature>
<proteinExistence type="predicted"/>
<feature type="compositionally biased region" description="Basic and acidic residues" evidence="1">
    <location>
        <begin position="1"/>
        <end position="14"/>
    </location>
</feature>
<reference evidence="2 3" key="1">
    <citation type="submission" date="2023-07" db="EMBL/GenBank/DDBJ databases">
        <title>Sequencing the genomes of 1000 actinobacteria strains.</title>
        <authorList>
            <person name="Klenk H.-P."/>
        </authorList>
    </citation>
    <scope>NUCLEOTIDE SEQUENCE [LARGE SCALE GENOMIC DNA]</scope>
    <source>
        <strain evidence="2 3">DSM 45805</strain>
    </source>
</reference>
<gene>
    <name evidence="2" type="ORF">FB470_000116</name>
</gene>